<dbReference type="PANTHER" id="PTHR37984:SF7">
    <property type="entry name" value="INTEGRASE CATALYTIC DOMAIN-CONTAINING PROTEIN"/>
    <property type="match status" value="1"/>
</dbReference>
<name>A0AAD9Q1K2_ACRCE</name>
<gene>
    <name evidence="2" type="ORF">P5673_026045</name>
</gene>
<reference evidence="2" key="2">
    <citation type="journal article" date="2023" name="Science">
        <title>Genomic signatures of disease resistance in endangered staghorn corals.</title>
        <authorList>
            <person name="Vollmer S.V."/>
            <person name="Selwyn J.D."/>
            <person name="Despard B.A."/>
            <person name="Roesel C.L."/>
        </authorList>
    </citation>
    <scope>NUCLEOTIDE SEQUENCE</scope>
    <source>
        <strain evidence="2">K2</strain>
    </source>
</reference>
<dbReference type="Pfam" id="PF17921">
    <property type="entry name" value="Integrase_H2C2"/>
    <property type="match status" value="1"/>
</dbReference>
<sequence length="98" mass="11283">MRNSVQEMIHESPLGMEKCKARARAIVHWPGMTRDVHDTVANCTTYLIHRNQKEPIIPHAIPDRPLQKLGSAEAWSPLRAKIMQKMNLNTQKRFPMGK</sequence>
<proteinExistence type="predicted"/>
<comment type="caution">
    <text evidence="2">The sequence shown here is derived from an EMBL/GenBank/DDBJ whole genome shotgun (WGS) entry which is preliminary data.</text>
</comment>
<dbReference type="InterPro" id="IPR041588">
    <property type="entry name" value="Integrase_H2C2"/>
</dbReference>
<dbReference type="EMBL" id="JARQWQ010000084">
    <property type="protein sequence ID" value="KAK2552666.1"/>
    <property type="molecule type" value="Genomic_DNA"/>
</dbReference>
<dbReference type="InterPro" id="IPR050951">
    <property type="entry name" value="Retrovirus_Pol_polyprotein"/>
</dbReference>
<evidence type="ECO:0000259" key="1">
    <source>
        <dbReference type="Pfam" id="PF17921"/>
    </source>
</evidence>
<dbReference type="PANTHER" id="PTHR37984">
    <property type="entry name" value="PROTEIN CBG26694"/>
    <property type="match status" value="1"/>
</dbReference>
<dbReference type="Proteomes" id="UP001249851">
    <property type="component" value="Unassembled WGS sequence"/>
</dbReference>
<keyword evidence="3" id="KW-1185">Reference proteome</keyword>
<reference evidence="2" key="1">
    <citation type="journal article" date="2023" name="G3 (Bethesda)">
        <title>Whole genome assembly and annotation of the endangered Caribbean coral Acropora cervicornis.</title>
        <authorList>
            <person name="Selwyn J.D."/>
            <person name="Vollmer S.V."/>
        </authorList>
    </citation>
    <scope>NUCLEOTIDE SEQUENCE</scope>
    <source>
        <strain evidence="2">K2</strain>
    </source>
</reference>
<evidence type="ECO:0000313" key="3">
    <source>
        <dbReference type="Proteomes" id="UP001249851"/>
    </source>
</evidence>
<evidence type="ECO:0000313" key="2">
    <source>
        <dbReference type="EMBL" id="KAK2552666.1"/>
    </source>
</evidence>
<accession>A0AAD9Q1K2</accession>
<feature type="domain" description="Integrase zinc-binding" evidence="1">
    <location>
        <begin position="2"/>
        <end position="49"/>
    </location>
</feature>
<dbReference type="AlphaFoldDB" id="A0AAD9Q1K2"/>
<dbReference type="Gene3D" id="1.10.340.70">
    <property type="match status" value="1"/>
</dbReference>
<protein>
    <recommendedName>
        <fullName evidence="1">Integrase zinc-binding domain-containing protein</fullName>
    </recommendedName>
</protein>
<organism evidence="2 3">
    <name type="scientific">Acropora cervicornis</name>
    <name type="common">Staghorn coral</name>
    <dbReference type="NCBI Taxonomy" id="6130"/>
    <lineage>
        <taxon>Eukaryota</taxon>
        <taxon>Metazoa</taxon>
        <taxon>Cnidaria</taxon>
        <taxon>Anthozoa</taxon>
        <taxon>Hexacorallia</taxon>
        <taxon>Scleractinia</taxon>
        <taxon>Astrocoeniina</taxon>
        <taxon>Acroporidae</taxon>
        <taxon>Acropora</taxon>
    </lineage>
</organism>